<dbReference type="PANTHER" id="PTHR37528:SF1">
    <property type="entry name" value="UPF0149 PROTEIN YGFB"/>
    <property type="match status" value="1"/>
</dbReference>
<evidence type="ECO:0008006" key="4">
    <source>
        <dbReference type="Google" id="ProtNLM"/>
    </source>
</evidence>
<dbReference type="PANTHER" id="PTHR37528">
    <property type="entry name" value="UPF0149 PROTEIN YGFB"/>
    <property type="match status" value="1"/>
</dbReference>
<dbReference type="STRING" id="225849.swp_0910"/>
<dbReference type="GO" id="GO:0005829">
    <property type="term" value="C:cytosol"/>
    <property type="evidence" value="ECO:0007669"/>
    <property type="project" value="TreeGrafter"/>
</dbReference>
<dbReference type="Proteomes" id="UP000000753">
    <property type="component" value="Chromosome"/>
</dbReference>
<dbReference type="SUPFAM" id="SSF101327">
    <property type="entry name" value="YgfB-like"/>
    <property type="match status" value="1"/>
</dbReference>
<comment type="similarity">
    <text evidence="1">Belongs to the UPF0149 family.</text>
</comment>
<organism evidence="2 3">
    <name type="scientific">Shewanella piezotolerans (strain WP3 / JCM 13877)</name>
    <dbReference type="NCBI Taxonomy" id="225849"/>
    <lineage>
        <taxon>Bacteria</taxon>
        <taxon>Pseudomonadati</taxon>
        <taxon>Pseudomonadota</taxon>
        <taxon>Gammaproteobacteria</taxon>
        <taxon>Alteromonadales</taxon>
        <taxon>Shewanellaceae</taxon>
        <taxon>Shewanella</taxon>
    </lineage>
</organism>
<dbReference type="InterPro" id="IPR011978">
    <property type="entry name" value="YgfB-like"/>
</dbReference>
<evidence type="ECO:0000256" key="1">
    <source>
        <dbReference type="ARBA" id="ARBA00038308"/>
    </source>
</evidence>
<proteinExistence type="inferred from homology"/>
<dbReference type="AlphaFoldDB" id="B8CK13"/>
<accession>B8CK13</accession>
<dbReference type="EMBL" id="CP000472">
    <property type="protein sequence ID" value="ACJ27716.1"/>
    <property type="molecule type" value="Genomic_DNA"/>
</dbReference>
<dbReference type="KEGG" id="swp:swp_0910"/>
<dbReference type="Gene3D" id="1.20.120.740">
    <property type="entry name" value="YgfB uncharacterised protein family UPF0149, PF03695"/>
    <property type="match status" value="1"/>
</dbReference>
<keyword evidence="3" id="KW-1185">Reference proteome</keyword>
<protein>
    <recommendedName>
        <fullName evidence="4">YecA family protein</fullName>
    </recommendedName>
</protein>
<dbReference type="eggNOG" id="COG3079">
    <property type="taxonomic scope" value="Bacteria"/>
</dbReference>
<evidence type="ECO:0000313" key="2">
    <source>
        <dbReference type="EMBL" id="ACJ27716.1"/>
    </source>
</evidence>
<gene>
    <name evidence="2" type="ordered locus">swp_0910</name>
</gene>
<dbReference type="Pfam" id="PF03695">
    <property type="entry name" value="UPF0149"/>
    <property type="match status" value="1"/>
</dbReference>
<reference evidence="2 3" key="1">
    <citation type="journal article" date="2008" name="PLoS ONE">
        <title>Environmental adaptation: genomic analysis of the piezotolerant and psychrotolerant deep-sea iron reducing bacterium Shewanella piezotolerans WP3.</title>
        <authorList>
            <person name="Wang F."/>
            <person name="Wang J."/>
            <person name="Jian H."/>
            <person name="Zhang B."/>
            <person name="Li S."/>
            <person name="Wang F."/>
            <person name="Zeng X."/>
            <person name="Gao L."/>
            <person name="Bartlett D.H."/>
            <person name="Yu J."/>
            <person name="Hu S."/>
            <person name="Xiao X."/>
        </authorList>
    </citation>
    <scope>NUCLEOTIDE SEQUENCE [LARGE SCALE GENOMIC DNA]</scope>
    <source>
        <strain evidence="3">WP3 / JCM 13877</strain>
    </source>
</reference>
<name>B8CK13_SHEPW</name>
<dbReference type="InterPro" id="IPR036255">
    <property type="entry name" value="YgfB-like_sf"/>
</dbReference>
<sequence length="220" mass="24297">MLTLWWQLLVVTVTSASMRPVNLVTGNDFMATLPTLRMDNLLAALNEAEIGQHPVEVHGALVGLICGGVEQSSKGWTLPLLELMNDGQALPPKLQTMVEELYQDAVTRLSDTDFGFSPMLPEEEETLAKRVEALSLWVQSFLTGIAIIQPKLNKASKDVREVIQDLSEIAQVEFDVAEDEESEAALIELMEFTRMAALLCYSEFGPAIEDDKPIDLGVLH</sequence>
<dbReference type="HOGENOM" id="CLU_085336_0_0_6"/>
<evidence type="ECO:0000313" key="3">
    <source>
        <dbReference type="Proteomes" id="UP000000753"/>
    </source>
</evidence>